<protein>
    <submittedName>
        <fullName evidence="2">Gnat family acetyltransferase protein</fullName>
    </submittedName>
</protein>
<dbReference type="PANTHER" id="PTHR42791">
    <property type="entry name" value="GNAT FAMILY ACETYLTRANSFERASE"/>
    <property type="match status" value="1"/>
</dbReference>
<gene>
    <name evidence="2" type="ORF">CI238_11659</name>
</gene>
<keyword evidence="2" id="KW-0808">Transferase</keyword>
<evidence type="ECO:0000313" key="2">
    <source>
        <dbReference type="EMBL" id="KZL83399.1"/>
    </source>
</evidence>
<dbReference type="InterPro" id="IPR000182">
    <property type="entry name" value="GNAT_dom"/>
</dbReference>
<dbReference type="AlphaFoldDB" id="A0A167D492"/>
<dbReference type="Gene3D" id="3.40.630.30">
    <property type="match status" value="1"/>
</dbReference>
<dbReference type="PROSITE" id="PS51186">
    <property type="entry name" value="GNAT"/>
    <property type="match status" value="1"/>
</dbReference>
<evidence type="ECO:0000259" key="1">
    <source>
        <dbReference type="PROSITE" id="PS51186"/>
    </source>
</evidence>
<dbReference type="InterPro" id="IPR016181">
    <property type="entry name" value="Acyl_CoA_acyltransferase"/>
</dbReference>
<proteinExistence type="predicted"/>
<dbReference type="CDD" id="cd04301">
    <property type="entry name" value="NAT_SF"/>
    <property type="match status" value="1"/>
</dbReference>
<feature type="domain" description="N-acetyltransferase" evidence="1">
    <location>
        <begin position="57"/>
        <end position="185"/>
    </location>
</feature>
<keyword evidence="3" id="KW-1185">Reference proteome</keyword>
<dbReference type="PANTHER" id="PTHR42791:SF2">
    <property type="entry name" value="N-ACETYLTRANSFERASE DOMAIN-CONTAINING PROTEIN"/>
    <property type="match status" value="1"/>
</dbReference>
<reference evidence="2 3" key="1">
    <citation type="submission" date="2015-06" db="EMBL/GenBank/DDBJ databases">
        <title>Survival trade-offs in plant roots during colonization by closely related pathogenic and mutualistic fungi.</title>
        <authorList>
            <person name="Hacquard S."/>
            <person name="Kracher B."/>
            <person name="Hiruma K."/>
            <person name="Weinman A."/>
            <person name="Muench P."/>
            <person name="Garrido Oter R."/>
            <person name="Ver Loren van Themaat E."/>
            <person name="Dallerey J.-F."/>
            <person name="Damm U."/>
            <person name="Henrissat B."/>
            <person name="Lespinet O."/>
            <person name="Thon M."/>
            <person name="Kemen E."/>
            <person name="McHardy A.C."/>
            <person name="Schulze-Lefert P."/>
            <person name="O'Connell R.J."/>
        </authorList>
    </citation>
    <scope>NUCLEOTIDE SEQUENCE [LARGE SCALE GENOMIC DNA]</scope>
    <source>
        <strain evidence="2 3">MAFF 238704</strain>
    </source>
</reference>
<sequence length="194" mass="22226">MCSPEDVSSLSQAMIRACYHDPHWRLLWGSMSLELPRNLVKGRVFRCNRKAIDIATGEIVDYARWLLPEGEEMRCEEDQVEEPSTEQLKRYEALYDAYTVNGKIKGLNNDIMESLTLDYIAVFPDRQKQGIGSVLLEDGISVAEGAGLRTYVMSTPTRLKLYEGHGFVRLKTIIQDDFKWGSTEPHVNHFLVRE</sequence>
<dbReference type="EMBL" id="LFIW01001114">
    <property type="protein sequence ID" value="KZL83399.1"/>
    <property type="molecule type" value="Genomic_DNA"/>
</dbReference>
<dbReference type="GO" id="GO:0016747">
    <property type="term" value="F:acyltransferase activity, transferring groups other than amino-acyl groups"/>
    <property type="evidence" value="ECO:0007669"/>
    <property type="project" value="InterPro"/>
</dbReference>
<organism evidence="2 3">
    <name type="scientific">Colletotrichum incanum</name>
    <name type="common">Soybean anthracnose fungus</name>
    <dbReference type="NCBI Taxonomy" id="1573173"/>
    <lineage>
        <taxon>Eukaryota</taxon>
        <taxon>Fungi</taxon>
        <taxon>Dikarya</taxon>
        <taxon>Ascomycota</taxon>
        <taxon>Pezizomycotina</taxon>
        <taxon>Sordariomycetes</taxon>
        <taxon>Hypocreomycetidae</taxon>
        <taxon>Glomerellales</taxon>
        <taxon>Glomerellaceae</taxon>
        <taxon>Colletotrichum</taxon>
        <taxon>Colletotrichum spaethianum species complex</taxon>
    </lineage>
</organism>
<dbReference type="InterPro" id="IPR052523">
    <property type="entry name" value="Trichothecene_AcTrans"/>
</dbReference>
<comment type="caution">
    <text evidence="2">The sequence shown here is derived from an EMBL/GenBank/DDBJ whole genome shotgun (WGS) entry which is preliminary data.</text>
</comment>
<dbReference type="SUPFAM" id="SSF55729">
    <property type="entry name" value="Acyl-CoA N-acyltransferases (Nat)"/>
    <property type="match status" value="1"/>
</dbReference>
<dbReference type="Proteomes" id="UP000076584">
    <property type="component" value="Unassembled WGS sequence"/>
</dbReference>
<name>A0A167D492_COLIC</name>
<evidence type="ECO:0000313" key="3">
    <source>
        <dbReference type="Proteomes" id="UP000076584"/>
    </source>
</evidence>
<accession>A0A167D492</accession>
<dbReference type="Pfam" id="PF13508">
    <property type="entry name" value="Acetyltransf_7"/>
    <property type="match status" value="1"/>
</dbReference>